<protein>
    <submittedName>
        <fullName evidence="1">Uncharacterized protein</fullName>
    </submittedName>
</protein>
<dbReference type="EMBL" id="CM055096">
    <property type="protein sequence ID" value="KAJ7557017.1"/>
    <property type="molecule type" value="Genomic_DNA"/>
</dbReference>
<comment type="caution">
    <text evidence="1">The sequence shown here is derived from an EMBL/GenBank/DDBJ whole genome shotgun (WGS) entry which is preliminary data.</text>
</comment>
<name>A0ACC2DSA2_DIPCM</name>
<dbReference type="Proteomes" id="UP001162992">
    <property type="component" value="Chromosome 5"/>
</dbReference>
<evidence type="ECO:0000313" key="1">
    <source>
        <dbReference type="EMBL" id="KAJ7557017.1"/>
    </source>
</evidence>
<accession>A0ACC2DSA2</accession>
<organism evidence="1 2">
    <name type="scientific">Diphasiastrum complanatum</name>
    <name type="common">Issler's clubmoss</name>
    <name type="synonym">Lycopodium complanatum</name>
    <dbReference type="NCBI Taxonomy" id="34168"/>
    <lineage>
        <taxon>Eukaryota</taxon>
        <taxon>Viridiplantae</taxon>
        <taxon>Streptophyta</taxon>
        <taxon>Embryophyta</taxon>
        <taxon>Tracheophyta</taxon>
        <taxon>Lycopodiopsida</taxon>
        <taxon>Lycopodiales</taxon>
        <taxon>Lycopodiaceae</taxon>
        <taxon>Lycopodioideae</taxon>
        <taxon>Diphasiastrum</taxon>
    </lineage>
</organism>
<sequence>MVVVADPFPQWTDFPRGLQVLLVGKDIAHNNDVRFSLERCHYIAVTTLGRDEDAIAALENFEISFHLVLVEATQDDELDGFKILKAAGNVPTIMMTATDDMTIIMQGIALGAVDFLQKPVTKEKLRNIWQHVVRKALNSGNQNSQESVKLLKDSADCLCESMHRADFEAEGSKTQDAYGHSVRNANNDKTLQAAKVPDGEKLPTPLRPQAEQLAKESSHEDMPHVSPMSVISSEVKLEFEEISREVVASTQDSLYSDIKFEDYTCSKVEFDDSLDDICISSGMILDGDEGADTEINPNIFLGLPDSDSDSALDFNFDLLDCSQFQDAEEEEEDFSVSDLVKLEEDSFEIDMLDSFLQSPPHSEVRKDKKVDQINAERKEKNVKSASGRKKIKVDWTVELHNKFVRAVEQLGVDKAIPSRILELMGVKCLTRHNIASHLQKYRSHRKNYLYRESRASNWRNGRSSDLRDRNSLLPSRKSNLAPIQPRLPVAVYPGHFPRAPLHVWGHPSMDHSSAHLWHQTHMNAPTTWHSSDATIWQHPVKVSLPPILPTIPVGVPVIPGEEESMLDYPADSGESEISVGVGGATLDKPCILHPSKEVVDAVINEALNNPIMPLPLGLKPPSMESVIAELQKQGINGVGMFPS</sequence>
<evidence type="ECO:0000313" key="2">
    <source>
        <dbReference type="Proteomes" id="UP001162992"/>
    </source>
</evidence>
<proteinExistence type="predicted"/>
<keyword evidence="2" id="KW-1185">Reference proteome</keyword>
<gene>
    <name evidence="1" type="ORF">O6H91_05G108700</name>
</gene>
<reference evidence="2" key="1">
    <citation type="journal article" date="2024" name="Proc. Natl. Acad. Sci. U.S.A.">
        <title>Extraordinary preservation of gene collinearity over three hundred million years revealed in homosporous lycophytes.</title>
        <authorList>
            <person name="Li C."/>
            <person name="Wickell D."/>
            <person name="Kuo L.Y."/>
            <person name="Chen X."/>
            <person name="Nie B."/>
            <person name="Liao X."/>
            <person name="Peng D."/>
            <person name="Ji J."/>
            <person name="Jenkins J."/>
            <person name="Williams M."/>
            <person name="Shu S."/>
            <person name="Plott C."/>
            <person name="Barry K."/>
            <person name="Rajasekar S."/>
            <person name="Grimwood J."/>
            <person name="Han X."/>
            <person name="Sun S."/>
            <person name="Hou Z."/>
            <person name="He W."/>
            <person name="Dai G."/>
            <person name="Sun C."/>
            <person name="Schmutz J."/>
            <person name="Leebens-Mack J.H."/>
            <person name="Li F.W."/>
            <person name="Wang L."/>
        </authorList>
    </citation>
    <scope>NUCLEOTIDE SEQUENCE [LARGE SCALE GENOMIC DNA]</scope>
    <source>
        <strain evidence="2">cv. PW_Plant_1</strain>
    </source>
</reference>